<accession>A0A371FVZ7</accession>
<reference evidence="7" key="1">
    <citation type="submission" date="2018-05" db="EMBL/GenBank/DDBJ databases">
        <title>Draft genome of Mucuna pruriens seed.</title>
        <authorList>
            <person name="Nnadi N.E."/>
            <person name="Vos R."/>
            <person name="Hasami M.H."/>
            <person name="Devisetty U.K."/>
            <person name="Aguiy J.C."/>
        </authorList>
    </citation>
    <scope>NUCLEOTIDE SEQUENCE [LARGE SCALE GENOMIC DNA]</scope>
    <source>
        <strain evidence="7">JCA_2017</strain>
    </source>
</reference>
<evidence type="ECO:0000256" key="4">
    <source>
        <dbReference type="ARBA" id="ARBA00022968"/>
    </source>
</evidence>
<dbReference type="InterPro" id="IPR040911">
    <property type="entry name" value="Exostosin_GT47"/>
</dbReference>
<feature type="domain" description="Exostosin GT47" evidence="6">
    <location>
        <begin position="158"/>
        <end position="418"/>
    </location>
</feature>
<evidence type="ECO:0000313" key="8">
    <source>
        <dbReference type="Proteomes" id="UP000257109"/>
    </source>
</evidence>
<gene>
    <name evidence="7" type="ORF">CR513_36692</name>
</gene>
<protein>
    <submittedName>
        <fullName evidence="7">Glycosyltransferase</fullName>
    </submittedName>
</protein>
<dbReference type="STRING" id="157652.A0A371FVZ7"/>
<feature type="non-terminal residue" evidence="7">
    <location>
        <position position="1"/>
    </location>
</feature>
<dbReference type="PANTHER" id="PTHR11062:SF206">
    <property type="entry name" value="EXOSTOSIN FAMILY PROTEIN"/>
    <property type="match status" value="1"/>
</dbReference>
<dbReference type="PANTHER" id="PTHR11062">
    <property type="entry name" value="EXOSTOSIN HEPARAN SULFATE GLYCOSYLTRANSFERASE -RELATED"/>
    <property type="match status" value="1"/>
</dbReference>
<keyword evidence="8" id="KW-1185">Reference proteome</keyword>
<keyword evidence="4" id="KW-0812">Transmembrane</keyword>
<proteinExistence type="inferred from homology"/>
<evidence type="ECO:0000259" key="6">
    <source>
        <dbReference type="Pfam" id="PF03016"/>
    </source>
</evidence>
<dbReference type="GO" id="GO:0016757">
    <property type="term" value="F:glycosyltransferase activity"/>
    <property type="evidence" value="ECO:0007669"/>
    <property type="project" value="UniProtKB-KW"/>
</dbReference>
<name>A0A371FVZ7_MUCPR</name>
<dbReference type="InterPro" id="IPR004263">
    <property type="entry name" value="Exostosin"/>
</dbReference>
<dbReference type="GO" id="GO:0000139">
    <property type="term" value="C:Golgi membrane"/>
    <property type="evidence" value="ECO:0007669"/>
    <property type="project" value="UniProtKB-SubCell"/>
</dbReference>
<dbReference type="EMBL" id="QJKJ01007622">
    <property type="protein sequence ID" value="RDX82505.1"/>
    <property type="molecule type" value="Genomic_DNA"/>
</dbReference>
<comment type="similarity">
    <text evidence="2">Belongs to the glycosyltransferase 47 family.</text>
</comment>
<dbReference type="AlphaFoldDB" id="A0A371FVZ7"/>
<dbReference type="OrthoDB" id="1924787at2759"/>
<evidence type="ECO:0000256" key="3">
    <source>
        <dbReference type="ARBA" id="ARBA00022676"/>
    </source>
</evidence>
<keyword evidence="3" id="KW-0328">Glycosyltransferase</keyword>
<comment type="subcellular location">
    <subcellularLocation>
        <location evidence="1">Golgi apparatus membrane</location>
        <topology evidence="1">Single-pass type II membrane protein</topology>
    </subcellularLocation>
</comment>
<feature type="non-terminal residue" evidence="7">
    <location>
        <position position="473"/>
    </location>
</feature>
<dbReference type="Pfam" id="PF03016">
    <property type="entry name" value="Exostosin_GT47"/>
    <property type="match status" value="1"/>
</dbReference>
<sequence>MASNRWSCCAWWCSEEYSTVKLLFFMVPLILLSAFASVKSPTVCRWGFVAKCSVSSSTSSTPLLSSQTLHQHNEIEVLNVSKLWFNSALMNESDEPHQRQMQKRKCSILDRTEAVLAQARAAIREARNGNQTQDSDYVPTGPMYWNAKAFHRSYLEMEKQFKVFVYEEGDPPVFHNGPFKSIYSMEGNFIHAIELNRFRTRDPEKAHVFFLPLSVERESRNFVPINKTVTDYVNVIAAKYPYWNRSLGADHFMLACYHWGPETSFSLPYLHKNSIRVLCNGNTSEGFEGAKDVSFPKINLQSGLVGGASARKRSILAFYAGGVDGPIRAVIVENWEKKEEDIEVHKYLPEGVSYYGMMRKSKFCLCPSGYEVEAIYTGCVPVIISDHYVPPFSDVFNWKAFSVQLSVKDIPNLKDILISISPTQYIRMQMRVTQIRRHFQLHSLPKRFDVFHMILHSVWLRRLNFTLQDHLSL</sequence>
<dbReference type="Proteomes" id="UP000257109">
    <property type="component" value="Unassembled WGS sequence"/>
</dbReference>
<keyword evidence="4" id="KW-0735">Signal-anchor</keyword>
<keyword evidence="5" id="KW-0333">Golgi apparatus</keyword>
<evidence type="ECO:0000256" key="2">
    <source>
        <dbReference type="ARBA" id="ARBA00010271"/>
    </source>
</evidence>
<organism evidence="7 8">
    <name type="scientific">Mucuna pruriens</name>
    <name type="common">Velvet bean</name>
    <name type="synonym">Dolichos pruriens</name>
    <dbReference type="NCBI Taxonomy" id="157652"/>
    <lineage>
        <taxon>Eukaryota</taxon>
        <taxon>Viridiplantae</taxon>
        <taxon>Streptophyta</taxon>
        <taxon>Embryophyta</taxon>
        <taxon>Tracheophyta</taxon>
        <taxon>Spermatophyta</taxon>
        <taxon>Magnoliopsida</taxon>
        <taxon>eudicotyledons</taxon>
        <taxon>Gunneridae</taxon>
        <taxon>Pentapetalae</taxon>
        <taxon>rosids</taxon>
        <taxon>fabids</taxon>
        <taxon>Fabales</taxon>
        <taxon>Fabaceae</taxon>
        <taxon>Papilionoideae</taxon>
        <taxon>50 kb inversion clade</taxon>
        <taxon>NPAAA clade</taxon>
        <taxon>indigoferoid/millettioid clade</taxon>
        <taxon>Phaseoleae</taxon>
        <taxon>Mucuna</taxon>
    </lineage>
</organism>
<evidence type="ECO:0000256" key="1">
    <source>
        <dbReference type="ARBA" id="ARBA00004323"/>
    </source>
</evidence>
<evidence type="ECO:0000256" key="5">
    <source>
        <dbReference type="ARBA" id="ARBA00023034"/>
    </source>
</evidence>
<keyword evidence="3" id="KW-0808">Transferase</keyword>
<comment type="caution">
    <text evidence="7">The sequence shown here is derived from an EMBL/GenBank/DDBJ whole genome shotgun (WGS) entry which is preliminary data.</text>
</comment>
<evidence type="ECO:0000313" key="7">
    <source>
        <dbReference type="EMBL" id="RDX82505.1"/>
    </source>
</evidence>